<reference evidence="1" key="1">
    <citation type="journal article" date="2014" name="Int. J. Syst. Evol. Microbiol.">
        <title>Complete genome sequence of Corynebacterium casei LMG S-19264T (=DSM 44701T), isolated from a smear-ripened cheese.</title>
        <authorList>
            <consortium name="US DOE Joint Genome Institute (JGI-PGF)"/>
            <person name="Walter F."/>
            <person name="Albersmeier A."/>
            <person name="Kalinowski J."/>
            <person name="Ruckert C."/>
        </authorList>
    </citation>
    <scope>NUCLEOTIDE SEQUENCE</scope>
    <source>
        <strain evidence="1">CGMCC 1.15360</strain>
    </source>
</reference>
<proteinExistence type="predicted"/>
<evidence type="ECO:0000313" key="1">
    <source>
        <dbReference type="EMBL" id="GGD73406.1"/>
    </source>
</evidence>
<protein>
    <submittedName>
        <fullName evidence="1">Uncharacterized protein</fullName>
    </submittedName>
</protein>
<dbReference type="EMBL" id="BMIP01000005">
    <property type="protein sequence ID" value="GGD73406.1"/>
    <property type="molecule type" value="Genomic_DNA"/>
</dbReference>
<dbReference type="Proteomes" id="UP000612349">
    <property type="component" value="Unassembled WGS sequence"/>
</dbReference>
<dbReference type="AlphaFoldDB" id="A0A916Z319"/>
<name>A0A916Z319_9SPHN</name>
<keyword evidence="2" id="KW-1185">Reference proteome</keyword>
<comment type="caution">
    <text evidence="1">The sequence shown here is derived from an EMBL/GenBank/DDBJ whole genome shotgun (WGS) entry which is preliminary data.</text>
</comment>
<evidence type="ECO:0000313" key="2">
    <source>
        <dbReference type="Proteomes" id="UP000612349"/>
    </source>
</evidence>
<reference evidence="1" key="2">
    <citation type="submission" date="2020-09" db="EMBL/GenBank/DDBJ databases">
        <authorList>
            <person name="Sun Q."/>
            <person name="Zhou Y."/>
        </authorList>
    </citation>
    <scope>NUCLEOTIDE SEQUENCE</scope>
    <source>
        <strain evidence="1">CGMCC 1.15360</strain>
    </source>
</reference>
<sequence length="136" mass="15217">MELAIISSPEPSAFIAAFDGLLMIGEGRYEQAHTRLKESEKLAKNADSADDDYVAKFCALWLAIFDEDADWDEIKIKAQLKNIAWTNASRMVQIYLPRSPLDKLEEICGHRAFQSGKSNTQKLASSQVSTAVNFNF</sequence>
<accession>A0A916Z319</accession>
<organism evidence="1 2">
    <name type="scientific">Croceicoccus mobilis</name>
    <dbReference type="NCBI Taxonomy" id="1703339"/>
    <lineage>
        <taxon>Bacteria</taxon>
        <taxon>Pseudomonadati</taxon>
        <taxon>Pseudomonadota</taxon>
        <taxon>Alphaproteobacteria</taxon>
        <taxon>Sphingomonadales</taxon>
        <taxon>Erythrobacteraceae</taxon>
        <taxon>Croceicoccus</taxon>
    </lineage>
</organism>
<gene>
    <name evidence="1" type="ORF">GCM10010990_23770</name>
</gene>